<name>A0AAV4Y041_CAEEX</name>
<keyword evidence="2" id="KW-1185">Reference proteome</keyword>
<dbReference type="Proteomes" id="UP001054945">
    <property type="component" value="Unassembled WGS sequence"/>
</dbReference>
<sequence length="80" mass="9122">MHFFTFPISLLRDRKSNLPPISSSNLPEYSFADKSIPCFTDMTLSPPSKIELSALSFAILYHYTLKPAKLENCFVDSFQD</sequence>
<protein>
    <submittedName>
        <fullName evidence="1">Uncharacterized protein</fullName>
    </submittedName>
</protein>
<organism evidence="1 2">
    <name type="scientific">Caerostris extrusa</name>
    <name type="common">Bark spider</name>
    <name type="synonym">Caerostris bankana</name>
    <dbReference type="NCBI Taxonomy" id="172846"/>
    <lineage>
        <taxon>Eukaryota</taxon>
        <taxon>Metazoa</taxon>
        <taxon>Ecdysozoa</taxon>
        <taxon>Arthropoda</taxon>
        <taxon>Chelicerata</taxon>
        <taxon>Arachnida</taxon>
        <taxon>Araneae</taxon>
        <taxon>Araneomorphae</taxon>
        <taxon>Entelegynae</taxon>
        <taxon>Araneoidea</taxon>
        <taxon>Araneidae</taxon>
        <taxon>Caerostris</taxon>
    </lineage>
</organism>
<comment type="caution">
    <text evidence="1">The sequence shown here is derived from an EMBL/GenBank/DDBJ whole genome shotgun (WGS) entry which is preliminary data.</text>
</comment>
<accession>A0AAV4Y041</accession>
<dbReference type="EMBL" id="BPLR01001034">
    <property type="protein sequence ID" value="GIY99345.1"/>
    <property type="molecule type" value="Genomic_DNA"/>
</dbReference>
<evidence type="ECO:0000313" key="1">
    <source>
        <dbReference type="EMBL" id="GIY99345.1"/>
    </source>
</evidence>
<dbReference type="AlphaFoldDB" id="A0AAV4Y041"/>
<gene>
    <name evidence="1" type="ORF">CEXT_183891</name>
</gene>
<reference evidence="1 2" key="1">
    <citation type="submission" date="2021-06" db="EMBL/GenBank/DDBJ databases">
        <title>Caerostris extrusa draft genome.</title>
        <authorList>
            <person name="Kono N."/>
            <person name="Arakawa K."/>
        </authorList>
    </citation>
    <scope>NUCLEOTIDE SEQUENCE [LARGE SCALE GENOMIC DNA]</scope>
</reference>
<evidence type="ECO:0000313" key="2">
    <source>
        <dbReference type="Proteomes" id="UP001054945"/>
    </source>
</evidence>
<proteinExistence type="predicted"/>